<dbReference type="AlphaFoldDB" id="B9XBJ8"/>
<keyword evidence="2" id="KW-0812">Transmembrane</keyword>
<keyword evidence="2" id="KW-0472">Membrane</keyword>
<reference evidence="3 4" key="1">
    <citation type="journal article" date="2011" name="J. Bacteriol.">
        <title>Genome sequence of 'Pedosphaera parvula' Ellin514, an aerobic Verrucomicrobial isolate from pasture soil.</title>
        <authorList>
            <person name="Kant R."/>
            <person name="van Passel M.W."/>
            <person name="Sangwan P."/>
            <person name="Palva A."/>
            <person name="Lucas S."/>
            <person name="Copeland A."/>
            <person name="Lapidus A."/>
            <person name="Glavina Del Rio T."/>
            <person name="Dalin E."/>
            <person name="Tice H."/>
            <person name="Bruce D."/>
            <person name="Goodwin L."/>
            <person name="Pitluck S."/>
            <person name="Chertkov O."/>
            <person name="Larimer F.W."/>
            <person name="Land M.L."/>
            <person name="Hauser L."/>
            <person name="Brettin T.S."/>
            <person name="Detter J.C."/>
            <person name="Han S."/>
            <person name="de Vos W.M."/>
            <person name="Janssen P.H."/>
            <person name="Smidt H."/>
        </authorList>
    </citation>
    <scope>NUCLEOTIDE SEQUENCE [LARGE SCALE GENOMIC DNA]</scope>
    <source>
        <strain evidence="3 4">Ellin514</strain>
    </source>
</reference>
<protein>
    <submittedName>
        <fullName evidence="3">Uncharacterized protein</fullName>
    </submittedName>
</protein>
<feature type="transmembrane region" description="Helical" evidence="2">
    <location>
        <begin position="7"/>
        <end position="29"/>
    </location>
</feature>
<dbReference type="STRING" id="320771.Cflav_PD5518"/>
<dbReference type="Proteomes" id="UP000003688">
    <property type="component" value="Unassembled WGS sequence"/>
</dbReference>
<evidence type="ECO:0000256" key="1">
    <source>
        <dbReference type="SAM" id="MobiDB-lite"/>
    </source>
</evidence>
<evidence type="ECO:0000256" key="2">
    <source>
        <dbReference type="SAM" id="Phobius"/>
    </source>
</evidence>
<name>B9XBJ8_PEDPL</name>
<feature type="region of interest" description="Disordered" evidence="1">
    <location>
        <begin position="85"/>
        <end position="107"/>
    </location>
</feature>
<organism evidence="3 4">
    <name type="scientific">Pedosphaera parvula (strain Ellin514)</name>
    <dbReference type="NCBI Taxonomy" id="320771"/>
    <lineage>
        <taxon>Bacteria</taxon>
        <taxon>Pseudomonadati</taxon>
        <taxon>Verrucomicrobiota</taxon>
        <taxon>Pedosphaerae</taxon>
        <taxon>Pedosphaerales</taxon>
        <taxon>Pedosphaeraceae</taxon>
        <taxon>Pedosphaera</taxon>
    </lineage>
</organism>
<accession>B9XBJ8</accession>
<evidence type="ECO:0000313" key="4">
    <source>
        <dbReference type="Proteomes" id="UP000003688"/>
    </source>
</evidence>
<proteinExistence type="predicted"/>
<keyword evidence="2" id="KW-1133">Transmembrane helix</keyword>
<dbReference type="RefSeq" id="WP_007413196.1">
    <property type="nucleotide sequence ID" value="NZ_ABOX02000003.1"/>
</dbReference>
<comment type="caution">
    <text evidence="3">The sequence shown here is derived from an EMBL/GenBank/DDBJ whole genome shotgun (WGS) entry which is preliminary data.</text>
</comment>
<evidence type="ECO:0000313" key="3">
    <source>
        <dbReference type="EMBL" id="EEF62883.1"/>
    </source>
</evidence>
<sequence>MKRLGFSLLFLGFIWIIYLVLFDFTAYQYTLTVYYEKSKLPEGEQISRKDSATALRNLALELKDRNRLVLLPGCLMLSGGLLAGCSSSKHGKVSTFSTKGSTSAPGS</sequence>
<feature type="compositionally biased region" description="Polar residues" evidence="1">
    <location>
        <begin position="94"/>
        <end position="107"/>
    </location>
</feature>
<gene>
    <name evidence="3" type="ORF">Cflav_PD5518</name>
</gene>
<keyword evidence="4" id="KW-1185">Reference proteome</keyword>
<dbReference type="EMBL" id="ABOX02000003">
    <property type="protein sequence ID" value="EEF62883.1"/>
    <property type="molecule type" value="Genomic_DNA"/>
</dbReference>